<dbReference type="Gene3D" id="3.30.450.40">
    <property type="match status" value="1"/>
</dbReference>
<feature type="domain" description="HD-GYP" evidence="1">
    <location>
        <begin position="164"/>
        <end position="372"/>
    </location>
</feature>
<dbReference type="GO" id="GO:0008081">
    <property type="term" value="F:phosphoric diester hydrolase activity"/>
    <property type="evidence" value="ECO:0007669"/>
    <property type="project" value="UniProtKB-ARBA"/>
</dbReference>
<evidence type="ECO:0000313" key="3">
    <source>
        <dbReference type="Proteomes" id="UP000317839"/>
    </source>
</evidence>
<dbReference type="SUPFAM" id="SSF109604">
    <property type="entry name" value="HD-domain/PDEase-like"/>
    <property type="match status" value="1"/>
</dbReference>
<reference evidence="2 3" key="1">
    <citation type="submission" date="2019-06" db="EMBL/GenBank/DDBJ databases">
        <title>Draft genome of Aliikangiella marina GYP-15.</title>
        <authorList>
            <person name="Wang G."/>
        </authorList>
    </citation>
    <scope>NUCLEOTIDE SEQUENCE [LARGE SCALE GENOMIC DNA]</scope>
    <source>
        <strain evidence="2 3">GYP-15</strain>
    </source>
</reference>
<dbReference type="Proteomes" id="UP000317839">
    <property type="component" value="Unassembled WGS sequence"/>
</dbReference>
<protein>
    <submittedName>
        <fullName evidence="2">HD domain-containing protein</fullName>
    </submittedName>
</protein>
<organism evidence="2 3">
    <name type="scientific">Aliikangiella marina</name>
    <dbReference type="NCBI Taxonomy" id="1712262"/>
    <lineage>
        <taxon>Bacteria</taxon>
        <taxon>Pseudomonadati</taxon>
        <taxon>Pseudomonadota</taxon>
        <taxon>Gammaproteobacteria</taxon>
        <taxon>Oceanospirillales</taxon>
        <taxon>Pleioneaceae</taxon>
        <taxon>Aliikangiella</taxon>
    </lineage>
</organism>
<dbReference type="EMBL" id="VIKR01000006">
    <property type="protein sequence ID" value="TQV71545.1"/>
    <property type="molecule type" value="Genomic_DNA"/>
</dbReference>
<dbReference type="SMART" id="SM00471">
    <property type="entry name" value="HDc"/>
    <property type="match status" value="1"/>
</dbReference>
<dbReference type="InterPro" id="IPR029016">
    <property type="entry name" value="GAF-like_dom_sf"/>
</dbReference>
<proteinExistence type="predicted"/>
<comment type="caution">
    <text evidence="2">The sequence shown here is derived from an EMBL/GenBank/DDBJ whole genome shotgun (WGS) entry which is preliminary data.</text>
</comment>
<dbReference type="Pfam" id="PF13487">
    <property type="entry name" value="HD_5"/>
    <property type="match status" value="1"/>
</dbReference>
<dbReference type="InterPro" id="IPR037522">
    <property type="entry name" value="HD_GYP_dom"/>
</dbReference>
<evidence type="ECO:0000259" key="1">
    <source>
        <dbReference type="PROSITE" id="PS51832"/>
    </source>
</evidence>
<dbReference type="RefSeq" id="WP_142943944.1">
    <property type="nucleotide sequence ID" value="NZ_VIKR01000006.1"/>
</dbReference>
<accession>A0A545T2Y7</accession>
<keyword evidence="3" id="KW-1185">Reference proteome</keyword>
<dbReference type="OrthoDB" id="9816273at2"/>
<dbReference type="PANTHER" id="PTHR45228:SF1">
    <property type="entry name" value="CYCLIC DI-GMP PHOSPHODIESTERASE TM_0186"/>
    <property type="match status" value="1"/>
</dbReference>
<dbReference type="InterPro" id="IPR003607">
    <property type="entry name" value="HD/PDEase_dom"/>
</dbReference>
<dbReference type="CDD" id="cd00077">
    <property type="entry name" value="HDc"/>
    <property type="match status" value="1"/>
</dbReference>
<dbReference type="Gene3D" id="1.10.3210.10">
    <property type="entry name" value="Hypothetical protein af1432"/>
    <property type="match status" value="1"/>
</dbReference>
<sequence length="376" mass="42834">MLQDKQNIIATIGEKSPLNSKLSRIYDLIKQHHPYISRIAVALYDSQEDLLKTFLYCAEAKTPLPWYQAKLSESPSLVEIAKSGQPRILNDISESIDPTKTHSKAIIEAGYCSSYTLPMIYEGHFFGFIFFNSHQPNVFTEQSAPEFDMVGCMITLLIYNEHSNINTLVATVKSAIDVTHFRDPETCTHLERMSRYARIITRELAPKYNFDDSFIEHVFLFAPLHDIGKINIPDSVLLKEGKLSDEEFEIMKKHVECGRELIDSLLSNFGLGSINYAGILRNIILYHHEYLDGSGYPYGLTGESIPIESKIVTTADIFDALTSRRPYKKAWTNQQAFDELRRLSQSKLDKECVEALISNQQAIIEIQSKFVENEFG</sequence>
<dbReference type="PANTHER" id="PTHR45228">
    <property type="entry name" value="CYCLIC DI-GMP PHOSPHODIESTERASE TM_0186-RELATED"/>
    <property type="match status" value="1"/>
</dbReference>
<dbReference type="PROSITE" id="PS51832">
    <property type="entry name" value="HD_GYP"/>
    <property type="match status" value="1"/>
</dbReference>
<dbReference type="SUPFAM" id="SSF55781">
    <property type="entry name" value="GAF domain-like"/>
    <property type="match status" value="1"/>
</dbReference>
<gene>
    <name evidence="2" type="ORF">FLL45_20565</name>
</gene>
<dbReference type="AlphaFoldDB" id="A0A545T2Y7"/>
<evidence type="ECO:0000313" key="2">
    <source>
        <dbReference type="EMBL" id="TQV71545.1"/>
    </source>
</evidence>
<dbReference type="InterPro" id="IPR052020">
    <property type="entry name" value="Cyclic_di-GMP/3'3'-cGAMP_PDE"/>
</dbReference>
<name>A0A545T2Y7_9GAMM</name>